<keyword evidence="1" id="KW-1133">Transmembrane helix</keyword>
<evidence type="ECO:0000256" key="1">
    <source>
        <dbReference type="SAM" id="Phobius"/>
    </source>
</evidence>
<keyword evidence="1" id="KW-0812">Transmembrane</keyword>
<dbReference type="EMBL" id="KT919972">
    <property type="protein sequence ID" value="ALP47303.1"/>
    <property type="molecule type" value="Genomic_DNA"/>
</dbReference>
<name>A0A126HHD8_9CAUD</name>
<proteinExistence type="predicted"/>
<reference evidence="2 3" key="1">
    <citation type="journal article" date="2016" name="Front. Microbiol.">
        <title>Comparative Functional Genomic Analysis of Two Vibrio Phages Reveals Complex Metabolic Interactions with the Host Cell.</title>
        <authorList>
            <person name="Skliros D."/>
            <person name="Kalatzis P.G."/>
            <person name="Katharios P."/>
            <person name="Flemetakis E."/>
        </authorList>
    </citation>
    <scope>NUCLEOTIDE SEQUENCE [LARGE SCALE GENOMIC DNA]</scope>
</reference>
<gene>
    <name evidence="2" type="ORF">phiGrn1_0168</name>
</gene>
<dbReference type="Proteomes" id="UP000230575">
    <property type="component" value="Segment"/>
</dbReference>
<keyword evidence="1" id="KW-0472">Membrane</keyword>
<accession>A0A126HHD8</accession>
<evidence type="ECO:0000313" key="3">
    <source>
        <dbReference type="Proteomes" id="UP000230575"/>
    </source>
</evidence>
<evidence type="ECO:0000313" key="2">
    <source>
        <dbReference type="EMBL" id="ALP47303.1"/>
    </source>
</evidence>
<organism evidence="2 3">
    <name type="scientific">Vibrio phage phi-Grn1</name>
    <dbReference type="NCBI Taxonomy" id="1747713"/>
    <lineage>
        <taxon>Viruses</taxon>
        <taxon>Duplodnaviria</taxon>
        <taxon>Heunggongvirae</taxon>
        <taxon>Uroviricota</taxon>
        <taxon>Caudoviricetes</taxon>
        <taxon>Pantevenvirales</taxon>
        <taxon>Straboviridae</taxon>
        <taxon>Schizotequatrovirus</taxon>
        <taxon>Schizotequatrovirus valkk3</taxon>
    </lineage>
</organism>
<feature type="transmembrane region" description="Helical" evidence="1">
    <location>
        <begin position="36"/>
        <end position="59"/>
    </location>
</feature>
<sequence>MIQILLATLGVILVFVSATPLVYVVNKIIEDEFDSMIASVTALLVAVAVFCFTFMFIVFTGAEYM</sequence>
<protein>
    <submittedName>
        <fullName evidence="2">Uncharacterized protein</fullName>
    </submittedName>
</protein>